<dbReference type="InterPro" id="IPR000160">
    <property type="entry name" value="GGDEF_dom"/>
</dbReference>
<organism evidence="6 7">
    <name type="scientific">Pseudaquabacterium rugosum</name>
    <dbReference type="NCBI Taxonomy" id="2984194"/>
    <lineage>
        <taxon>Bacteria</taxon>
        <taxon>Pseudomonadati</taxon>
        <taxon>Pseudomonadota</taxon>
        <taxon>Betaproteobacteria</taxon>
        <taxon>Burkholderiales</taxon>
        <taxon>Sphaerotilaceae</taxon>
        <taxon>Pseudaquabacterium</taxon>
    </lineage>
</organism>
<dbReference type="CDD" id="cd01949">
    <property type="entry name" value="GGDEF"/>
    <property type="match status" value="1"/>
</dbReference>
<dbReference type="GO" id="GO:0052621">
    <property type="term" value="F:diguanylate cyclase activity"/>
    <property type="evidence" value="ECO:0007669"/>
    <property type="project" value="UniProtKB-EC"/>
</dbReference>
<dbReference type="NCBIfam" id="TIGR00254">
    <property type="entry name" value="GGDEF"/>
    <property type="match status" value="1"/>
</dbReference>
<dbReference type="InterPro" id="IPR013656">
    <property type="entry name" value="PAS_4"/>
</dbReference>
<protein>
    <recommendedName>
        <fullName evidence="1">diguanylate cyclase</fullName>
        <ecNumber evidence="1">2.7.7.65</ecNumber>
    </recommendedName>
</protein>
<dbReference type="PANTHER" id="PTHR45138">
    <property type="entry name" value="REGULATORY COMPONENTS OF SENSORY TRANSDUCTION SYSTEM"/>
    <property type="match status" value="1"/>
</dbReference>
<dbReference type="NCBIfam" id="TIGR00229">
    <property type="entry name" value="sensory_box"/>
    <property type="match status" value="1"/>
</dbReference>
<sequence length="376" mass="39969">MNDDDLRALARLLDDVGLAFGVTAAEGHLAIGNDRLRHGPPGGPPLRLLTLADGRQLVLGDRRPSAGAVDERHATLVQHAQDLMVAVDEDLVMRYASPAALGLLGRAPEALYGHTVAELLAPDDRAAFITCHFTQAARRAGGPDLFRALRGDGRTLWVEVRVSPLPAGHGLGRFLVTLRDADRRHQAEQALAGLNAELAALAATDALTGLPNRRRFDEALHKEWYRALRDRAPLGLLMVDIDRFKSLNDVFGHPVGDAVLQRVGRVIRETVRRAGDLPTRYGGEEFAIVLPGTTRQGAVELAEAIRRAVAATDLGDVIDGGHPVSVSIGVATAVPQQQSSAPALLHAADAALYAAKRGGRNRVACAQDPVAPPAPG</sequence>
<reference evidence="6 7" key="1">
    <citation type="submission" date="2024-04" db="EMBL/GenBank/DDBJ databases">
        <title>Novel species of the genus Ideonella isolated from streams.</title>
        <authorList>
            <person name="Lu H."/>
        </authorList>
    </citation>
    <scope>NUCLEOTIDE SEQUENCE [LARGE SCALE GENOMIC DNA]</scope>
    <source>
        <strain evidence="6 7">BYS139W</strain>
    </source>
</reference>
<dbReference type="InterPro" id="IPR050469">
    <property type="entry name" value="Diguanylate_Cyclase"/>
</dbReference>
<evidence type="ECO:0000259" key="5">
    <source>
        <dbReference type="PROSITE" id="PS50887"/>
    </source>
</evidence>
<evidence type="ECO:0000313" key="6">
    <source>
        <dbReference type="EMBL" id="MEK8025717.1"/>
    </source>
</evidence>
<dbReference type="Pfam" id="PF00990">
    <property type="entry name" value="GGDEF"/>
    <property type="match status" value="1"/>
</dbReference>
<dbReference type="EC" id="2.7.7.65" evidence="1"/>
<dbReference type="SMART" id="SM00091">
    <property type="entry name" value="PAS"/>
    <property type="match status" value="1"/>
</dbReference>
<dbReference type="Gene3D" id="3.30.450.20">
    <property type="entry name" value="PAS domain"/>
    <property type="match status" value="1"/>
</dbReference>
<comment type="catalytic activity">
    <reaction evidence="2">
        <text>2 GTP = 3',3'-c-di-GMP + 2 diphosphate</text>
        <dbReference type="Rhea" id="RHEA:24898"/>
        <dbReference type="ChEBI" id="CHEBI:33019"/>
        <dbReference type="ChEBI" id="CHEBI:37565"/>
        <dbReference type="ChEBI" id="CHEBI:58805"/>
        <dbReference type="EC" id="2.7.7.65"/>
    </reaction>
</comment>
<evidence type="ECO:0000256" key="2">
    <source>
        <dbReference type="ARBA" id="ARBA00034247"/>
    </source>
</evidence>
<feature type="domain" description="PAS" evidence="3">
    <location>
        <begin position="69"/>
        <end position="140"/>
    </location>
</feature>
<dbReference type="PANTHER" id="PTHR45138:SF9">
    <property type="entry name" value="DIGUANYLATE CYCLASE DGCM-RELATED"/>
    <property type="match status" value="1"/>
</dbReference>
<dbReference type="InterPro" id="IPR035965">
    <property type="entry name" value="PAS-like_dom_sf"/>
</dbReference>
<dbReference type="Pfam" id="PF08448">
    <property type="entry name" value="PAS_4"/>
    <property type="match status" value="1"/>
</dbReference>
<dbReference type="PROSITE" id="PS50113">
    <property type="entry name" value="PAC"/>
    <property type="match status" value="1"/>
</dbReference>
<dbReference type="InterPro" id="IPR043128">
    <property type="entry name" value="Rev_trsase/Diguanyl_cyclase"/>
</dbReference>
<gene>
    <name evidence="6" type="ORF">AACH11_07070</name>
</gene>
<evidence type="ECO:0000259" key="3">
    <source>
        <dbReference type="PROSITE" id="PS50112"/>
    </source>
</evidence>
<dbReference type="PROSITE" id="PS50887">
    <property type="entry name" value="GGDEF"/>
    <property type="match status" value="1"/>
</dbReference>
<feature type="domain" description="GGDEF" evidence="5">
    <location>
        <begin position="232"/>
        <end position="368"/>
    </location>
</feature>
<dbReference type="PROSITE" id="PS50112">
    <property type="entry name" value="PAS"/>
    <property type="match status" value="1"/>
</dbReference>
<keyword evidence="6" id="KW-0808">Transferase</keyword>
<feature type="domain" description="PAC" evidence="4">
    <location>
        <begin position="142"/>
        <end position="193"/>
    </location>
</feature>
<dbReference type="InterPro" id="IPR000014">
    <property type="entry name" value="PAS"/>
</dbReference>
<accession>A0ABU9B755</accession>
<dbReference type="InterPro" id="IPR000700">
    <property type="entry name" value="PAS-assoc_C"/>
</dbReference>
<keyword evidence="7" id="KW-1185">Reference proteome</keyword>
<name>A0ABU9B755_9BURK</name>
<dbReference type="InterPro" id="IPR029787">
    <property type="entry name" value="Nucleotide_cyclase"/>
</dbReference>
<evidence type="ECO:0000259" key="4">
    <source>
        <dbReference type="PROSITE" id="PS50113"/>
    </source>
</evidence>
<dbReference type="SMART" id="SM00267">
    <property type="entry name" value="GGDEF"/>
    <property type="match status" value="1"/>
</dbReference>
<keyword evidence="6" id="KW-0548">Nucleotidyltransferase</keyword>
<evidence type="ECO:0000313" key="7">
    <source>
        <dbReference type="Proteomes" id="UP001368500"/>
    </source>
</evidence>
<proteinExistence type="predicted"/>
<dbReference type="Proteomes" id="UP001368500">
    <property type="component" value="Unassembled WGS sequence"/>
</dbReference>
<evidence type="ECO:0000256" key="1">
    <source>
        <dbReference type="ARBA" id="ARBA00012528"/>
    </source>
</evidence>
<dbReference type="CDD" id="cd00130">
    <property type="entry name" value="PAS"/>
    <property type="match status" value="1"/>
</dbReference>
<dbReference type="EMBL" id="JBBUTF010000005">
    <property type="protein sequence ID" value="MEK8025717.1"/>
    <property type="molecule type" value="Genomic_DNA"/>
</dbReference>
<dbReference type="Gene3D" id="3.30.70.270">
    <property type="match status" value="1"/>
</dbReference>
<dbReference type="SUPFAM" id="SSF55785">
    <property type="entry name" value="PYP-like sensor domain (PAS domain)"/>
    <property type="match status" value="1"/>
</dbReference>
<dbReference type="SUPFAM" id="SSF55073">
    <property type="entry name" value="Nucleotide cyclase"/>
    <property type="match status" value="1"/>
</dbReference>
<comment type="caution">
    <text evidence="6">The sequence shown here is derived from an EMBL/GenBank/DDBJ whole genome shotgun (WGS) entry which is preliminary data.</text>
</comment>
<dbReference type="RefSeq" id="WP_341373492.1">
    <property type="nucleotide sequence ID" value="NZ_JBBUTF010000005.1"/>
</dbReference>